<evidence type="ECO:0000313" key="1">
    <source>
        <dbReference type="EMBL" id="EPS57819.1"/>
    </source>
</evidence>
<comment type="caution">
    <text evidence="1">The sequence shown here is derived from an EMBL/GenBank/DDBJ whole genome shotgun (WGS) entry which is preliminary data.</text>
</comment>
<proteinExistence type="predicted"/>
<dbReference type="Proteomes" id="UP000015453">
    <property type="component" value="Unassembled WGS sequence"/>
</dbReference>
<keyword evidence="2" id="KW-1185">Reference proteome</keyword>
<evidence type="ECO:0000313" key="2">
    <source>
        <dbReference type="Proteomes" id="UP000015453"/>
    </source>
</evidence>
<gene>
    <name evidence="1" type="ORF">M569_16999</name>
</gene>
<reference evidence="1 2" key="1">
    <citation type="journal article" date="2013" name="BMC Genomics">
        <title>The miniature genome of a carnivorous plant Genlisea aurea contains a low number of genes and short non-coding sequences.</title>
        <authorList>
            <person name="Leushkin E.V."/>
            <person name="Sutormin R.A."/>
            <person name="Nabieva E.R."/>
            <person name="Penin A.A."/>
            <person name="Kondrashov A.S."/>
            <person name="Logacheva M.D."/>
        </authorList>
    </citation>
    <scope>NUCLEOTIDE SEQUENCE [LARGE SCALE GENOMIC DNA]</scope>
</reference>
<protein>
    <submittedName>
        <fullName evidence="1">Uncharacterized protein</fullName>
    </submittedName>
</protein>
<organism evidence="1 2">
    <name type="scientific">Genlisea aurea</name>
    <dbReference type="NCBI Taxonomy" id="192259"/>
    <lineage>
        <taxon>Eukaryota</taxon>
        <taxon>Viridiplantae</taxon>
        <taxon>Streptophyta</taxon>
        <taxon>Embryophyta</taxon>
        <taxon>Tracheophyta</taxon>
        <taxon>Spermatophyta</taxon>
        <taxon>Magnoliopsida</taxon>
        <taxon>eudicotyledons</taxon>
        <taxon>Gunneridae</taxon>
        <taxon>Pentapetalae</taxon>
        <taxon>asterids</taxon>
        <taxon>lamiids</taxon>
        <taxon>Lamiales</taxon>
        <taxon>Lentibulariaceae</taxon>
        <taxon>Genlisea</taxon>
    </lineage>
</organism>
<dbReference type="AlphaFoldDB" id="S8BTV4"/>
<name>S8BTV4_9LAMI</name>
<dbReference type="EMBL" id="AUSU01009805">
    <property type="protein sequence ID" value="EPS57819.1"/>
    <property type="molecule type" value="Genomic_DNA"/>
</dbReference>
<accession>S8BTV4</accession>
<sequence>MPEQLRPEQIILNGGQLLQRELDQLLDCDVPPKDLIPAWEILDGSKPRHSFSCC</sequence>